<evidence type="ECO:0000313" key="2">
    <source>
        <dbReference type="EMBL" id="MBP2025342.1"/>
    </source>
</evidence>
<dbReference type="Proteomes" id="UP001519306">
    <property type="component" value="Unassembled WGS sequence"/>
</dbReference>
<dbReference type="SMART" id="SM00849">
    <property type="entry name" value="Lactamase_B"/>
    <property type="match status" value="1"/>
</dbReference>
<dbReference type="InterPro" id="IPR050662">
    <property type="entry name" value="Sec-metab_biosynth-thioest"/>
</dbReference>
<evidence type="ECO:0000313" key="3">
    <source>
        <dbReference type="Proteomes" id="UP001519306"/>
    </source>
</evidence>
<dbReference type="PANTHER" id="PTHR23131">
    <property type="entry name" value="ENDORIBONUCLEASE LACTB2"/>
    <property type="match status" value="1"/>
</dbReference>
<dbReference type="SUPFAM" id="SSF56281">
    <property type="entry name" value="Metallo-hydrolase/oxidoreductase"/>
    <property type="match status" value="1"/>
</dbReference>
<organism evidence="2 3">
    <name type="scientific">Peptoniphilus stercorisuis</name>
    <dbReference type="NCBI Taxonomy" id="1436965"/>
    <lineage>
        <taxon>Bacteria</taxon>
        <taxon>Bacillati</taxon>
        <taxon>Bacillota</taxon>
        <taxon>Tissierellia</taxon>
        <taxon>Tissierellales</taxon>
        <taxon>Peptoniphilaceae</taxon>
        <taxon>Peptoniphilus</taxon>
    </lineage>
</organism>
<dbReference type="InterPro" id="IPR001279">
    <property type="entry name" value="Metallo-B-lactamas"/>
</dbReference>
<reference evidence="2 3" key="1">
    <citation type="submission" date="2021-03" db="EMBL/GenBank/DDBJ databases">
        <title>Genomic Encyclopedia of Type Strains, Phase IV (KMG-IV): sequencing the most valuable type-strain genomes for metagenomic binning, comparative biology and taxonomic classification.</title>
        <authorList>
            <person name="Goeker M."/>
        </authorList>
    </citation>
    <scope>NUCLEOTIDE SEQUENCE [LARGE SCALE GENOMIC DNA]</scope>
    <source>
        <strain evidence="2 3">DSM 27563</strain>
    </source>
</reference>
<sequence>MLDYIRKLQDNIYLAEIPLKGNPLKAINIYIIKTDDKNMIIDTGFNTEEILDYTKAFIKDLDLDLDKTELFLTHLHSDHTGLANFYDDLGVKIRVSSVDEQILEESMEKEDPHWVLTQELGHMQGLDIDGLDIEDHPGFKFRPRKKFNFTPANPGDHIQVGDFNFEVVDLSGHTPGMVGLYDKEKSTLFCGDHILGKITPNIQFWNYEVGDSLGTYLKNLEKVRDLNIKHLYSSHRFLIDDVAERVEELKAHHQKRLDEAVNAMTKKDCTVRDITKSLQWDISAKNWDEFPKSQKWFAAGEAHAHVEHLRALGICDFYKDDDGVLYYYLTDKK</sequence>
<gene>
    <name evidence="2" type="ORF">J2Z71_000872</name>
</gene>
<dbReference type="PANTHER" id="PTHR23131:SF4">
    <property type="entry name" value="METALLO-BETA-LACTAMASE SUPERFAMILY POTEIN"/>
    <property type="match status" value="1"/>
</dbReference>
<dbReference type="Gene3D" id="3.60.15.10">
    <property type="entry name" value="Ribonuclease Z/Hydroxyacylglutathione hydrolase-like"/>
    <property type="match status" value="1"/>
</dbReference>
<protein>
    <submittedName>
        <fullName evidence="2">Glyoxylase-like metal-dependent hydrolase (Beta-lactamase superfamily II)</fullName>
    </submittedName>
</protein>
<dbReference type="InterPro" id="IPR036866">
    <property type="entry name" value="RibonucZ/Hydroxyglut_hydro"/>
</dbReference>
<evidence type="ECO:0000259" key="1">
    <source>
        <dbReference type="SMART" id="SM00849"/>
    </source>
</evidence>
<keyword evidence="3" id="KW-1185">Reference proteome</keyword>
<proteinExistence type="predicted"/>
<feature type="domain" description="Metallo-beta-lactamase" evidence="1">
    <location>
        <begin position="26"/>
        <end position="235"/>
    </location>
</feature>
<comment type="caution">
    <text evidence="2">The sequence shown here is derived from an EMBL/GenBank/DDBJ whole genome shotgun (WGS) entry which is preliminary data.</text>
</comment>
<dbReference type="RefSeq" id="WP_210060637.1">
    <property type="nucleotide sequence ID" value="NZ_JAGGLJ010000007.1"/>
</dbReference>
<accession>A0ABS4KC45</accession>
<dbReference type="EMBL" id="JAGGLJ010000007">
    <property type="protein sequence ID" value="MBP2025342.1"/>
    <property type="molecule type" value="Genomic_DNA"/>
</dbReference>
<dbReference type="Pfam" id="PF00753">
    <property type="entry name" value="Lactamase_B"/>
    <property type="match status" value="1"/>
</dbReference>
<name>A0ABS4KC45_9FIRM</name>